<organism evidence="5 6">
    <name type="scientific">Romanomermis culicivorax</name>
    <name type="common">Nematode worm</name>
    <dbReference type="NCBI Taxonomy" id="13658"/>
    <lineage>
        <taxon>Eukaryota</taxon>
        <taxon>Metazoa</taxon>
        <taxon>Ecdysozoa</taxon>
        <taxon>Nematoda</taxon>
        <taxon>Enoplea</taxon>
        <taxon>Dorylaimia</taxon>
        <taxon>Mermithida</taxon>
        <taxon>Mermithoidea</taxon>
        <taxon>Mermithidae</taxon>
        <taxon>Romanomermis</taxon>
    </lineage>
</organism>
<dbReference type="PANTHER" id="PTHR24036:SF5">
    <property type="entry name" value="THROMBOMODULIN"/>
    <property type="match status" value="1"/>
</dbReference>
<sequence>MFRFLFHFCSFTSILLVHGHRTSTAYYGQPLGAIYYAADGTQGEAYAADAKTISIINFHHKPQKDCTTFIAGLKTKPDDTSKSSSKDAILLPVRFRKFGRSKRDTDATNVRLGGGIKWEASTFPKNAVDKNVGGTAGTKGNEIAAPSGLRPTGVAAAPSVDPSGVRHSAPERLPVSQGVGIKWDDKDDYKPLRPRWFGPLPKASPGFYDPVAAVNVEKVDVKRTSVSPPLSRRNLGASQPSSLLPEKVEKSSFSLQLDQSIKTNKSEILISATNSPEKRPELGGIVIHPAGFQRHQWLDLDNTTDLKLTEEPKAITTVTPLFVFVDDPRHPTPPPKVQQAIKSDVEKNQRDFNVDKTRKISQLGGSSKQKLQDIPIPSDEDIKKEKPSTVDENKPMIPPAPEGMFYVLPETFNDEMALAIPDPYTLSDFEYFGIYDHCRHAKTATISLRGIEVPKEVELEGLSGWQYDVKSDKVKILNCNTILITNMTYNGAGKTDAYVYAGNGNFPDSIAEKTRVELFGVEVERSLKNKTGQNVYVKLPKGWKTMDLTWLAVYNPKENVSYGHVAIPKHYALMCEESEQ</sequence>
<evidence type="ECO:0000313" key="5">
    <source>
        <dbReference type="Proteomes" id="UP000887565"/>
    </source>
</evidence>
<evidence type="ECO:0000256" key="2">
    <source>
        <dbReference type="SAM" id="MobiDB-lite"/>
    </source>
</evidence>
<dbReference type="PANTHER" id="PTHR24036">
    <property type="entry name" value="SKELETOR-RELATED"/>
    <property type="match status" value="1"/>
</dbReference>
<dbReference type="InterPro" id="IPR052126">
    <property type="entry name" value="Spindle_Org/Thrombomodulin"/>
</dbReference>
<feature type="region of interest" description="Disordered" evidence="2">
    <location>
        <begin position="224"/>
        <end position="243"/>
    </location>
</feature>
<protein>
    <submittedName>
        <fullName evidence="6">DM13 domain-containing protein</fullName>
    </submittedName>
</protein>
<feature type="region of interest" description="Disordered" evidence="2">
    <location>
        <begin position="326"/>
        <end position="396"/>
    </location>
</feature>
<reference evidence="6" key="1">
    <citation type="submission" date="2022-11" db="UniProtKB">
        <authorList>
            <consortium name="WormBaseParasite"/>
        </authorList>
    </citation>
    <scope>IDENTIFICATION</scope>
</reference>
<dbReference type="OMA" id="NCNTIVI"/>
<dbReference type="SMART" id="SM00686">
    <property type="entry name" value="DM13"/>
    <property type="match status" value="1"/>
</dbReference>
<name>A0A915IS21_ROMCU</name>
<feature type="domain" description="DM13" evidence="4">
    <location>
        <begin position="457"/>
        <end position="568"/>
    </location>
</feature>
<dbReference type="Proteomes" id="UP000887565">
    <property type="component" value="Unplaced"/>
</dbReference>
<keyword evidence="5" id="KW-1185">Reference proteome</keyword>
<dbReference type="InterPro" id="IPR019545">
    <property type="entry name" value="DM13_domain"/>
</dbReference>
<feature type="compositionally biased region" description="Basic and acidic residues" evidence="2">
    <location>
        <begin position="343"/>
        <end position="358"/>
    </location>
</feature>
<feature type="chain" id="PRO_5037250149" evidence="3">
    <location>
        <begin position="20"/>
        <end position="580"/>
    </location>
</feature>
<dbReference type="PROSITE" id="PS51549">
    <property type="entry name" value="DM13"/>
    <property type="match status" value="1"/>
</dbReference>
<dbReference type="Pfam" id="PF10517">
    <property type="entry name" value="DM13"/>
    <property type="match status" value="1"/>
</dbReference>
<evidence type="ECO:0000256" key="3">
    <source>
        <dbReference type="SAM" id="SignalP"/>
    </source>
</evidence>
<dbReference type="AlphaFoldDB" id="A0A915IS21"/>
<keyword evidence="1" id="KW-0677">Repeat</keyword>
<accession>A0A915IS21</accession>
<feature type="signal peptide" evidence="3">
    <location>
        <begin position="1"/>
        <end position="19"/>
    </location>
</feature>
<evidence type="ECO:0000313" key="6">
    <source>
        <dbReference type="WBParaSite" id="nRc.2.0.1.t16611-RA"/>
    </source>
</evidence>
<evidence type="ECO:0000259" key="4">
    <source>
        <dbReference type="PROSITE" id="PS51549"/>
    </source>
</evidence>
<proteinExistence type="predicted"/>
<feature type="compositionally biased region" description="Basic and acidic residues" evidence="2">
    <location>
        <begin position="380"/>
        <end position="394"/>
    </location>
</feature>
<evidence type="ECO:0000256" key="1">
    <source>
        <dbReference type="ARBA" id="ARBA00022737"/>
    </source>
</evidence>
<keyword evidence="3" id="KW-0732">Signal</keyword>
<feature type="region of interest" description="Disordered" evidence="2">
    <location>
        <begin position="143"/>
        <end position="171"/>
    </location>
</feature>
<dbReference type="WBParaSite" id="nRc.2.0.1.t16611-RA">
    <property type="protein sequence ID" value="nRc.2.0.1.t16611-RA"/>
    <property type="gene ID" value="nRc.2.0.1.g16611"/>
</dbReference>